<proteinExistence type="predicted"/>
<comment type="caution">
    <text evidence="2">The sequence shown here is derived from an EMBL/GenBank/DDBJ whole genome shotgun (WGS) entry which is preliminary data.</text>
</comment>
<keyword evidence="1" id="KW-0812">Transmembrane</keyword>
<accession>X0TTX7</accession>
<evidence type="ECO:0000313" key="2">
    <source>
        <dbReference type="EMBL" id="GAF90656.1"/>
    </source>
</evidence>
<name>X0TTX7_9ZZZZ</name>
<evidence type="ECO:0000256" key="1">
    <source>
        <dbReference type="SAM" id="Phobius"/>
    </source>
</evidence>
<dbReference type="EMBL" id="BARS01019416">
    <property type="protein sequence ID" value="GAF90656.1"/>
    <property type="molecule type" value="Genomic_DNA"/>
</dbReference>
<reference evidence="2" key="1">
    <citation type="journal article" date="2014" name="Front. Microbiol.">
        <title>High frequency of phylogenetically diverse reductive dehalogenase-homologous genes in deep subseafloor sedimentary metagenomes.</title>
        <authorList>
            <person name="Kawai M."/>
            <person name="Futagami T."/>
            <person name="Toyoda A."/>
            <person name="Takaki Y."/>
            <person name="Nishi S."/>
            <person name="Hori S."/>
            <person name="Arai W."/>
            <person name="Tsubouchi T."/>
            <person name="Morono Y."/>
            <person name="Uchiyama I."/>
            <person name="Ito T."/>
            <person name="Fujiyama A."/>
            <person name="Inagaki F."/>
            <person name="Takami H."/>
        </authorList>
    </citation>
    <scope>NUCLEOTIDE SEQUENCE</scope>
    <source>
        <strain evidence="2">Expedition CK06-06</strain>
    </source>
</reference>
<gene>
    <name evidence="2" type="ORF">S01H1_31469</name>
</gene>
<protein>
    <submittedName>
        <fullName evidence="2">Uncharacterized protein</fullName>
    </submittedName>
</protein>
<feature type="transmembrane region" description="Helical" evidence="1">
    <location>
        <begin position="59"/>
        <end position="82"/>
    </location>
</feature>
<feature type="non-terminal residue" evidence="2">
    <location>
        <position position="1"/>
    </location>
</feature>
<keyword evidence="1" id="KW-1133">Transmembrane helix</keyword>
<keyword evidence="1" id="KW-0472">Membrane</keyword>
<sequence length="83" mass="8867">SVRLAVAEDVGDIKTSIARIEATCKPCREEIIHLAEIVDGTNGEGLKVQVAKLKQNWKVVLSIVGFGATLISALTAIIMSHLL</sequence>
<dbReference type="AlphaFoldDB" id="X0TTX7"/>
<organism evidence="2">
    <name type="scientific">marine sediment metagenome</name>
    <dbReference type="NCBI Taxonomy" id="412755"/>
    <lineage>
        <taxon>unclassified sequences</taxon>
        <taxon>metagenomes</taxon>
        <taxon>ecological metagenomes</taxon>
    </lineage>
</organism>